<dbReference type="VEuPathDB" id="FungiDB:H257_13178"/>
<evidence type="ECO:0000259" key="8">
    <source>
        <dbReference type="PROSITE" id="PS50994"/>
    </source>
</evidence>
<evidence type="ECO:0000259" key="7">
    <source>
        <dbReference type="PROSITE" id="PS50013"/>
    </source>
</evidence>
<dbReference type="PANTHER" id="PTHR37984">
    <property type="entry name" value="PROTEIN CBG26694"/>
    <property type="match status" value="1"/>
</dbReference>
<dbReference type="GO" id="GO:0003964">
    <property type="term" value="F:RNA-directed DNA polymerase activity"/>
    <property type="evidence" value="ECO:0007669"/>
    <property type="project" value="UniProtKB-KW"/>
</dbReference>
<dbReference type="GO" id="GO:0003676">
    <property type="term" value="F:nucleic acid binding"/>
    <property type="evidence" value="ECO:0007669"/>
    <property type="project" value="InterPro"/>
</dbReference>
<protein>
    <recommendedName>
        <fullName evidence="10">Chromo domain-containing protein</fullName>
    </recommendedName>
</protein>
<dbReference type="PROSITE" id="PS50013">
    <property type="entry name" value="CHROMO_2"/>
    <property type="match status" value="1"/>
</dbReference>
<evidence type="ECO:0000313" key="9">
    <source>
        <dbReference type="EMBL" id="ETV71515.1"/>
    </source>
</evidence>
<dbReference type="InterPro" id="IPR041373">
    <property type="entry name" value="RT_RNaseH"/>
</dbReference>
<feature type="domain" description="Chromo" evidence="7">
    <location>
        <begin position="336"/>
        <end position="396"/>
    </location>
</feature>
<dbReference type="PROSITE" id="PS50994">
    <property type="entry name" value="INTEGRASE"/>
    <property type="match status" value="1"/>
</dbReference>
<keyword evidence="4" id="KW-0255">Endonuclease</keyword>
<dbReference type="GeneID" id="20815174"/>
<dbReference type="InterPro" id="IPR000953">
    <property type="entry name" value="Chromo/chromo_shadow_dom"/>
</dbReference>
<dbReference type="InterPro" id="IPR012337">
    <property type="entry name" value="RNaseH-like_sf"/>
</dbReference>
<feature type="domain" description="Integrase catalytic" evidence="8">
    <location>
        <begin position="150"/>
        <end position="325"/>
    </location>
</feature>
<evidence type="ECO:0000256" key="3">
    <source>
        <dbReference type="ARBA" id="ARBA00022722"/>
    </source>
</evidence>
<dbReference type="EMBL" id="KI913159">
    <property type="protein sequence ID" value="ETV71515.1"/>
    <property type="molecule type" value="Genomic_DNA"/>
</dbReference>
<keyword evidence="6" id="KW-0695">RNA-directed DNA polymerase</keyword>
<dbReference type="OrthoDB" id="78260at2759"/>
<keyword evidence="2" id="KW-0548">Nucleotidyltransferase</keyword>
<name>W4FVH8_APHAT</name>
<dbReference type="CDD" id="cd00024">
    <property type="entry name" value="CD_CSD"/>
    <property type="match status" value="1"/>
</dbReference>
<dbReference type="GO" id="GO:0004519">
    <property type="term" value="F:endonuclease activity"/>
    <property type="evidence" value="ECO:0007669"/>
    <property type="project" value="UniProtKB-KW"/>
</dbReference>
<keyword evidence="5" id="KW-0378">Hydrolase</keyword>
<evidence type="ECO:0000256" key="5">
    <source>
        <dbReference type="ARBA" id="ARBA00022801"/>
    </source>
</evidence>
<dbReference type="InterPro" id="IPR016197">
    <property type="entry name" value="Chromo-like_dom_sf"/>
</dbReference>
<dbReference type="InterPro" id="IPR001584">
    <property type="entry name" value="Integrase_cat-core"/>
</dbReference>
<dbReference type="AlphaFoldDB" id="W4FVH8"/>
<evidence type="ECO:0000256" key="1">
    <source>
        <dbReference type="ARBA" id="ARBA00022679"/>
    </source>
</evidence>
<dbReference type="InterPro" id="IPR036397">
    <property type="entry name" value="RNaseH_sf"/>
</dbReference>
<evidence type="ECO:0000256" key="4">
    <source>
        <dbReference type="ARBA" id="ARBA00022759"/>
    </source>
</evidence>
<keyword evidence="1" id="KW-0808">Transferase</keyword>
<dbReference type="SUPFAM" id="SSF53098">
    <property type="entry name" value="Ribonuclease H-like"/>
    <property type="match status" value="1"/>
</dbReference>
<gene>
    <name evidence="9" type="ORF">H257_13178</name>
</gene>
<dbReference type="Pfam" id="PF17917">
    <property type="entry name" value="RT_RNaseH"/>
    <property type="match status" value="1"/>
</dbReference>
<dbReference type="STRING" id="112090.W4FVH8"/>
<reference evidence="9" key="1">
    <citation type="submission" date="2013-12" db="EMBL/GenBank/DDBJ databases">
        <title>The Genome Sequence of Aphanomyces astaci APO3.</title>
        <authorList>
            <consortium name="The Broad Institute Genomics Platform"/>
            <person name="Russ C."/>
            <person name="Tyler B."/>
            <person name="van West P."/>
            <person name="Dieguez-Uribeondo J."/>
            <person name="Young S.K."/>
            <person name="Zeng Q."/>
            <person name="Gargeya S."/>
            <person name="Fitzgerald M."/>
            <person name="Abouelleil A."/>
            <person name="Alvarado L."/>
            <person name="Chapman S.B."/>
            <person name="Gainer-Dewar J."/>
            <person name="Goldberg J."/>
            <person name="Griggs A."/>
            <person name="Gujja S."/>
            <person name="Hansen M."/>
            <person name="Howarth C."/>
            <person name="Imamovic A."/>
            <person name="Ireland A."/>
            <person name="Larimer J."/>
            <person name="McCowan C."/>
            <person name="Murphy C."/>
            <person name="Pearson M."/>
            <person name="Poon T.W."/>
            <person name="Priest M."/>
            <person name="Roberts A."/>
            <person name="Saif S."/>
            <person name="Shea T."/>
            <person name="Sykes S."/>
            <person name="Wortman J."/>
            <person name="Nusbaum C."/>
            <person name="Birren B."/>
        </authorList>
    </citation>
    <scope>NUCLEOTIDE SEQUENCE [LARGE SCALE GENOMIC DNA]</scope>
    <source>
        <strain evidence="9">APO3</strain>
    </source>
</reference>
<dbReference type="Gene3D" id="3.30.420.10">
    <property type="entry name" value="Ribonuclease H-like superfamily/Ribonuclease H"/>
    <property type="match status" value="1"/>
</dbReference>
<dbReference type="Gene3D" id="2.40.50.40">
    <property type="match status" value="1"/>
</dbReference>
<dbReference type="GO" id="GO:0016787">
    <property type="term" value="F:hydrolase activity"/>
    <property type="evidence" value="ECO:0007669"/>
    <property type="project" value="UniProtKB-KW"/>
</dbReference>
<evidence type="ECO:0000256" key="6">
    <source>
        <dbReference type="ARBA" id="ARBA00022918"/>
    </source>
</evidence>
<dbReference type="PANTHER" id="PTHR37984:SF5">
    <property type="entry name" value="PROTEIN NYNRIN-LIKE"/>
    <property type="match status" value="1"/>
</dbReference>
<proteinExistence type="predicted"/>
<keyword evidence="3" id="KW-0540">Nuclease</keyword>
<dbReference type="InterPro" id="IPR050951">
    <property type="entry name" value="Retrovirus_Pol_polyprotein"/>
</dbReference>
<dbReference type="RefSeq" id="XP_009838948.1">
    <property type="nucleotide sequence ID" value="XM_009840646.1"/>
</dbReference>
<evidence type="ECO:0000256" key="2">
    <source>
        <dbReference type="ARBA" id="ARBA00022695"/>
    </source>
</evidence>
<evidence type="ECO:0008006" key="10">
    <source>
        <dbReference type="Google" id="ProtNLM"/>
    </source>
</evidence>
<dbReference type="GO" id="GO:0015074">
    <property type="term" value="P:DNA integration"/>
    <property type="evidence" value="ECO:0007669"/>
    <property type="project" value="InterPro"/>
</dbReference>
<organism evidence="9">
    <name type="scientific">Aphanomyces astaci</name>
    <name type="common">Crayfish plague agent</name>
    <dbReference type="NCBI Taxonomy" id="112090"/>
    <lineage>
        <taxon>Eukaryota</taxon>
        <taxon>Sar</taxon>
        <taxon>Stramenopiles</taxon>
        <taxon>Oomycota</taxon>
        <taxon>Saprolegniomycetes</taxon>
        <taxon>Saprolegniales</taxon>
        <taxon>Verrucalvaceae</taxon>
        <taxon>Aphanomyces</taxon>
    </lineage>
</organism>
<accession>W4FVH8</accession>
<dbReference type="SUPFAM" id="SSF54160">
    <property type="entry name" value="Chromo domain-like"/>
    <property type="match status" value="1"/>
</dbReference>
<sequence>MAPLSHPDKMVCLCTDTSEGFWGAVATQVPVQDLAQPASDQRHKPVGVPERVVPGSERVMADCGKEAFAVVESCMRLEYLMIRPGGFRLFRDHRNLLYMFNPLGSNSNMAKNQAHKLHRWALTMTTFPKVLLDRTGAFRWSPGVPGCQAGPGVPLRNEEFMWPTNAITELQRGHPTSVAPGAPGGLKYVLVIKDDKSGFVRLHVSTTGSAAETTAALMEWFGLFGVVKTWVFDSGCHFKNELVSTLGHMFGVHHHFVTPHCPWANGTVAVVNRNVAQTLKTLCIEMRLHAGDWPGVLSLVQPALNQQPTDRLDGIAPTTVFTGRSGPSRGATGECFYVEDLRDLRLRDGIWEVLIKWLGLDDLESSWEPSLSIYKDVPMLFRLWTKARRNEEGVSEIIDDVTSAFGHPM</sequence>